<dbReference type="Gene3D" id="3.10.420.10">
    <property type="entry name" value="SecB-like"/>
    <property type="match status" value="1"/>
</dbReference>
<dbReference type="PATRIC" id="fig|1423772.3.peg.272"/>
<name>A0A0R2B7C2_9LACO</name>
<dbReference type="SUPFAM" id="SSF54611">
    <property type="entry name" value="SecB-like"/>
    <property type="match status" value="1"/>
</dbReference>
<sequence>MKPAIELERYEIEELSYVRSVDNEDLGSDNLKLAIESGMTEDRKNGKVTLKAKFVDQGENKTIVARVSGYFTINSESEQENYLVVNGAAIIFPYLRSAISMVSSLDSSDAVLIPTVNILSLLEEQAKDK</sequence>
<evidence type="ECO:0000313" key="1">
    <source>
        <dbReference type="EMBL" id="KRM74954.1"/>
    </source>
</evidence>
<dbReference type="Proteomes" id="UP000051612">
    <property type="component" value="Unassembled WGS sequence"/>
</dbReference>
<reference evidence="1 2" key="1">
    <citation type="journal article" date="2015" name="Genome Announc.">
        <title>Expanding the biotechnology potential of lactobacilli through comparative genomics of 213 strains and associated genera.</title>
        <authorList>
            <person name="Sun Z."/>
            <person name="Harris H.M."/>
            <person name="McCann A."/>
            <person name="Guo C."/>
            <person name="Argimon S."/>
            <person name="Zhang W."/>
            <person name="Yang X."/>
            <person name="Jeffery I.B."/>
            <person name="Cooney J.C."/>
            <person name="Kagawa T.F."/>
            <person name="Liu W."/>
            <person name="Song Y."/>
            <person name="Salvetti E."/>
            <person name="Wrobel A."/>
            <person name="Rasinkangas P."/>
            <person name="Parkhill J."/>
            <person name="Rea M.C."/>
            <person name="O'Sullivan O."/>
            <person name="Ritari J."/>
            <person name="Douillard F.P."/>
            <person name="Paul Ross R."/>
            <person name="Yang R."/>
            <person name="Briner A.E."/>
            <person name="Felis G.E."/>
            <person name="de Vos W.M."/>
            <person name="Barrangou R."/>
            <person name="Klaenhammer T.R."/>
            <person name="Caufield P.W."/>
            <person name="Cui Y."/>
            <person name="Zhang H."/>
            <person name="O'Toole P.W."/>
        </authorList>
    </citation>
    <scope>NUCLEOTIDE SEQUENCE [LARGE SCALE GENOMIC DNA]</scope>
    <source>
        <strain evidence="1 2">DSM 20452</strain>
    </source>
</reference>
<dbReference type="EMBL" id="AYYN01000082">
    <property type="protein sequence ID" value="KRM74954.1"/>
    <property type="molecule type" value="Genomic_DNA"/>
</dbReference>
<dbReference type="AlphaFoldDB" id="A0A0R2B7C2"/>
<protein>
    <recommendedName>
        <fullName evidence="3">Preprotein translocase subunit SecB</fullName>
    </recommendedName>
</protein>
<dbReference type="RefSeq" id="WP_056959062.1">
    <property type="nucleotide sequence ID" value="NZ_AYYN01000082.1"/>
</dbReference>
<comment type="caution">
    <text evidence="1">The sequence shown here is derived from an EMBL/GenBank/DDBJ whole genome shotgun (WGS) entry which is preliminary data.</text>
</comment>
<proteinExistence type="predicted"/>
<dbReference type="InterPro" id="IPR035958">
    <property type="entry name" value="SecB-like_sf"/>
</dbReference>
<evidence type="ECO:0008006" key="3">
    <source>
        <dbReference type="Google" id="ProtNLM"/>
    </source>
</evidence>
<gene>
    <name evidence="1" type="ORF">FC48_GL000247</name>
</gene>
<accession>A0A0R2B7C2</accession>
<evidence type="ECO:0000313" key="2">
    <source>
        <dbReference type="Proteomes" id="UP000051612"/>
    </source>
</evidence>
<organism evidence="1 2">
    <name type="scientific">Ligilactobacillus murinus DSM 20452 = NBRC 14221</name>
    <dbReference type="NCBI Taxonomy" id="1423772"/>
    <lineage>
        <taxon>Bacteria</taxon>
        <taxon>Bacillati</taxon>
        <taxon>Bacillota</taxon>
        <taxon>Bacilli</taxon>
        <taxon>Lactobacillales</taxon>
        <taxon>Lactobacillaceae</taxon>
        <taxon>Ligilactobacillus</taxon>
    </lineage>
</organism>